<dbReference type="Proteomes" id="UP000437131">
    <property type="component" value="Unassembled WGS sequence"/>
</dbReference>
<organism evidence="1 2">
    <name type="scientific">Cyanobacterium aponinum 0216</name>
    <dbReference type="NCBI Taxonomy" id="2676140"/>
    <lineage>
        <taxon>Bacteria</taxon>
        <taxon>Bacillati</taxon>
        <taxon>Cyanobacteriota</taxon>
        <taxon>Cyanophyceae</taxon>
        <taxon>Oscillatoriophycideae</taxon>
        <taxon>Chroococcales</taxon>
        <taxon>Geminocystaceae</taxon>
        <taxon>Cyanobacterium</taxon>
    </lineage>
</organism>
<dbReference type="EMBL" id="WMIA01000009">
    <property type="protein sequence ID" value="MTF39082.1"/>
    <property type="molecule type" value="Genomic_DNA"/>
</dbReference>
<evidence type="ECO:0000313" key="2">
    <source>
        <dbReference type="Proteomes" id="UP000437131"/>
    </source>
</evidence>
<dbReference type="RefSeq" id="WP_015219440.1">
    <property type="nucleotide sequence ID" value="NZ_WMIA01000009.1"/>
</dbReference>
<gene>
    <name evidence="1" type="ORF">GGC33_09080</name>
</gene>
<reference evidence="1 2" key="1">
    <citation type="submission" date="2019-11" db="EMBL/GenBank/DDBJ databases">
        <title>Isolation of a new High Light Tolerant Cyanobacteria.</title>
        <authorList>
            <person name="Dobson Z."/>
            <person name="Vaughn N."/>
            <person name="Vaughn M."/>
            <person name="Fromme P."/>
            <person name="Mazor Y."/>
        </authorList>
    </citation>
    <scope>NUCLEOTIDE SEQUENCE [LARGE SCALE GENOMIC DNA]</scope>
    <source>
        <strain evidence="1 2">0216</strain>
    </source>
</reference>
<accession>A0A844GVJ8</accession>
<comment type="caution">
    <text evidence="1">The sequence shown here is derived from an EMBL/GenBank/DDBJ whole genome shotgun (WGS) entry which is preliminary data.</text>
</comment>
<proteinExistence type="predicted"/>
<dbReference type="AlphaFoldDB" id="A0A844GVJ8"/>
<protein>
    <submittedName>
        <fullName evidence="1">Uncharacterized protein</fullName>
    </submittedName>
</protein>
<name>A0A844GVJ8_9CHRO</name>
<evidence type="ECO:0000313" key="1">
    <source>
        <dbReference type="EMBL" id="MTF39082.1"/>
    </source>
</evidence>
<sequence>MSNKTKILSIGILSFLLSILTVLIVQAQSQLTIESKVSINSIDSIKVGMNLPEAAMATKTKLYLAYAGSDSCYYLQTEGELKDVSFMVTKDEQKSKQKYITSDTIARIDINNPKVTTISGAKIGDSETKIKSIYGDKIKVSAHPYNPKGHYLTFIPQDEEDKNYRLIFETDGKVVTSYRVGKLPEVEYIERCS</sequence>